<dbReference type="AlphaFoldDB" id="A0A4Q9HJ83"/>
<evidence type="ECO:0000259" key="5">
    <source>
        <dbReference type="PROSITE" id="PS51186"/>
    </source>
</evidence>
<name>A0A4Q9HJ83_STRKA</name>
<dbReference type="InterPro" id="IPR016181">
    <property type="entry name" value="Acyl_CoA_acyltransferase"/>
</dbReference>
<dbReference type="NCBIfam" id="NF002367">
    <property type="entry name" value="PRK01346.1-4"/>
    <property type="match status" value="1"/>
</dbReference>
<dbReference type="PANTHER" id="PTHR37817:SF1">
    <property type="entry name" value="N-ACETYLTRANSFERASE EIS"/>
    <property type="match status" value="1"/>
</dbReference>
<dbReference type="GO" id="GO:0030649">
    <property type="term" value="P:aminoglycoside antibiotic catabolic process"/>
    <property type="evidence" value="ECO:0007669"/>
    <property type="project" value="TreeGrafter"/>
</dbReference>
<evidence type="ECO:0000313" key="6">
    <source>
        <dbReference type="EMBL" id="TBO54702.1"/>
    </source>
</evidence>
<sequence>MSLEIRTVHDDDIPGWILALSTGLLRPPVVSAEEIAHRRADYEPTRTQGAFDRGRCVATFRSFTQELTVVGGARLVSDAVSNVTVSPTHRRRGVLSRMMERDLRAAKERGDAVSSLIAAEYPIYGRFGYGPATWTTSWRIDVRRAGIDPRHAGPESGGRIDFASPEEVCALGPALHDRFRALTPGAVSRPGQWWERATGLVRFPNQPSPERQHVVYRSPSGEVEGLADYVIKDRWEAKQPQNTAQVHRLITTTPAAERALWRFLCSIDWVLHVDTGRRAPDDLLPHHLGDPRAAAVQEHADYLWLRPLDVPRLLAARTYPVSDSLVLEVEDRAGLAGGRFLLDAGPDGATCAPTTRSADLTLDVGELATLYLGDTPASRLAALGRVHEERPGALRTADTLLHTARRPWCPDIF</sequence>
<keyword evidence="3 4" id="KW-0012">Acyltransferase</keyword>
<gene>
    <name evidence="6" type="ORF">EYS09_37145</name>
</gene>
<protein>
    <submittedName>
        <fullName evidence="6">GNAT family N-acetyltransferase</fullName>
    </submittedName>
</protein>
<dbReference type="InterPro" id="IPR025559">
    <property type="entry name" value="Eis_dom"/>
</dbReference>
<dbReference type="EMBL" id="SIXH01000740">
    <property type="protein sequence ID" value="TBO54702.1"/>
    <property type="molecule type" value="Genomic_DNA"/>
</dbReference>
<feature type="binding site" evidence="4">
    <location>
        <begin position="91"/>
        <end position="96"/>
    </location>
    <ligand>
        <name>acetyl-CoA</name>
        <dbReference type="ChEBI" id="CHEBI:57288"/>
    </ligand>
</feature>
<dbReference type="Gene3D" id="3.40.630.30">
    <property type="match status" value="2"/>
</dbReference>
<evidence type="ECO:0000313" key="7">
    <source>
        <dbReference type="Proteomes" id="UP000292452"/>
    </source>
</evidence>
<keyword evidence="7" id="KW-1185">Reference proteome</keyword>
<dbReference type="InterPro" id="IPR041380">
    <property type="entry name" value="Acetyltransf_17"/>
</dbReference>
<organism evidence="6 7">
    <name type="scientific">Streptomyces kasugaensis</name>
    <dbReference type="NCBI Taxonomy" id="1946"/>
    <lineage>
        <taxon>Bacteria</taxon>
        <taxon>Bacillati</taxon>
        <taxon>Actinomycetota</taxon>
        <taxon>Actinomycetes</taxon>
        <taxon>Kitasatosporales</taxon>
        <taxon>Streptomycetaceae</taxon>
        <taxon>Streptomyces</taxon>
    </lineage>
</organism>
<reference evidence="6 7" key="1">
    <citation type="submission" date="2019-02" db="EMBL/GenBank/DDBJ databases">
        <title>Draft Genome Sequence of Streptomyces sp. AM-2504, identified by 16S rRNA comparative analysis as a Streptomyces Kasugaensis strain.</title>
        <authorList>
            <person name="Napolioni V."/>
            <person name="Giuliodori A.M."/>
            <person name="Spurio R."/>
            <person name="Fabbretti A."/>
        </authorList>
    </citation>
    <scope>NUCLEOTIDE SEQUENCE [LARGE SCALE GENOMIC DNA]</scope>
    <source>
        <strain evidence="6 7">AM-2504</strain>
    </source>
</reference>
<accession>A0A4Q9HJ83</accession>
<dbReference type="PANTHER" id="PTHR37817">
    <property type="entry name" value="N-ACETYLTRANSFERASE EIS"/>
    <property type="match status" value="1"/>
</dbReference>
<keyword evidence="2 4" id="KW-0808">Transferase</keyword>
<dbReference type="Pfam" id="PF13527">
    <property type="entry name" value="Acetyltransf_9"/>
    <property type="match status" value="1"/>
</dbReference>
<feature type="active site" description="Proton acceptor; via carboxylate" evidence="4">
    <location>
        <position position="413"/>
    </location>
</feature>
<comment type="similarity">
    <text evidence="1 4">Belongs to the acetyltransferase Eis family.</text>
</comment>
<feature type="binding site" evidence="4">
    <location>
        <begin position="83"/>
        <end position="85"/>
    </location>
    <ligand>
        <name>acetyl-CoA</name>
        <dbReference type="ChEBI" id="CHEBI:57288"/>
    </ligand>
</feature>
<dbReference type="SUPFAM" id="SSF55729">
    <property type="entry name" value="Acyl-CoA N-acyltransferases (Nat)"/>
    <property type="match status" value="1"/>
</dbReference>
<evidence type="ECO:0000256" key="2">
    <source>
        <dbReference type="ARBA" id="ARBA00022679"/>
    </source>
</evidence>
<evidence type="ECO:0000256" key="1">
    <source>
        <dbReference type="ARBA" id="ARBA00009213"/>
    </source>
</evidence>
<dbReference type="Gene3D" id="3.30.1050.10">
    <property type="entry name" value="SCP2 sterol-binding domain"/>
    <property type="match status" value="1"/>
</dbReference>
<dbReference type="GO" id="GO:0034069">
    <property type="term" value="F:aminoglycoside N-acetyltransferase activity"/>
    <property type="evidence" value="ECO:0007669"/>
    <property type="project" value="TreeGrafter"/>
</dbReference>
<dbReference type="InterPro" id="IPR000182">
    <property type="entry name" value="GNAT_dom"/>
</dbReference>
<evidence type="ECO:0000256" key="3">
    <source>
        <dbReference type="ARBA" id="ARBA00023315"/>
    </source>
</evidence>
<comment type="caution">
    <text evidence="6">The sequence shown here is derived from an EMBL/GenBank/DDBJ whole genome shotgun (WGS) entry which is preliminary data.</text>
</comment>
<dbReference type="Pfam" id="PF13530">
    <property type="entry name" value="SCP2_2"/>
    <property type="match status" value="1"/>
</dbReference>
<feature type="active site" description="Proton donor" evidence="4">
    <location>
        <position position="124"/>
    </location>
</feature>
<dbReference type="InterPro" id="IPR051554">
    <property type="entry name" value="Acetyltransferase_Eis"/>
</dbReference>
<dbReference type="RefSeq" id="WP_131126506.1">
    <property type="nucleotide sequence ID" value="NZ_SIXH01000740.1"/>
</dbReference>
<comment type="caution">
    <text evidence="4">Lacks conserved residue(s) required for the propagation of feature annotation.</text>
</comment>
<dbReference type="SUPFAM" id="SSF55718">
    <property type="entry name" value="SCP-like"/>
    <property type="match status" value="1"/>
</dbReference>
<comment type="subunit">
    <text evidence="4">Homohexamer; trimer of dimers.</text>
</comment>
<proteinExistence type="inferred from homology"/>
<dbReference type="Pfam" id="PF17668">
    <property type="entry name" value="Acetyltransf_17"/>
    <property type="match status" value="1"/>
</dbReference>
<dbReference type="InterPro" id="IPR036527">
    <property type="entry name" value="SCP2_sterol-bd_dom_sf"/>
</dbReference>
<feature type="domain" description="N-acetyltransferase" evidence="5">
    <location>
        <begin position="3"/>
        <end position="154"/>
    </location>
</feature>
<dbReference type="InterPro" id="IPR022902">
    <property type="entry name" value="NAcTrfase_Eis"/>
</dbReference>
<dbReference type="Proteomes" id="UP000292452">
    <property type="component" value="Unassembled WGS sequence"/>
</dbReference>
<dbReference type="PROSITE" id="PS51186">
    <property type="entry name" value="GNAT"/>
    <property type="match status" value="1"/>
</dbReference>
<evidence type="ECO:0000256" key="4">
    <source>
        <dbReference type="HAMAP-Rule" id="MF_01812"/>
    </source>
</evidence>
<dbReference type="HAMAP" id="MF_01812">
    <property type="entry name" value="Eis"/>
    <property type="match status" value="1"/>
</dbReference>